<name>A0ABT7R0I2_9BACT</name>
<dbReference type="CDD" id="cd02869">
    <property type="entry name" value="PseudoU_synth_RluA_like"/>
    <property type="match status" value="1"/>
</dbReference>
<dbReference type="CDD" id="cd00165">
    <property type="entry name" value="S4"/>
    <property type="match status" value="1"/>
</dbReference>
<evidence type="ECO:0000256" key="5">
    <source>
        <dbReference type="ARBA" id="ARBA00033164"/>
    </source>
</evidence>
<sequence>MPFVKETFYISEPTKAFVYVMRTLGYTQGEAQRHISKGRILINGESMFRPGNIIQGEIEMVFFRPKSQGEKPLFHNKDFMVFEKPSGVLVHPNTMATPYSMLDEIRGHAGDDANAAHRIDMETSGLLLASKHKESEAYLKTSFETKKIKKSYLAWVDGKLTEPFSVTAPILVNGNYDVTKHKVFVDEEHGKPSHTDFIPLKYDEKLDATLVACYPHTGRTHQIRIHLFHVKHPILGDPIYGATFEATSNYLDLTQTFEERMVEHGASRLLLHAQSLTFEYGSKFHIESKTDFESMKECIHPKEKRKFNP</sequence>
<protein>
    <recommendedName>
        <fullName evidence="4">RNA pseudouridylate synthase</fullName>
    </recommendedName>
    <alternativeName>
        <fullName evidence="5">RNA-uridine isomerase</fullName>
    </alternativeName>
</protein>
<dbReference type="Gene3D" id="3.30.2350.10">
    <property type="entry name" value="Pseudouridine synthase"/>
    <property type="match status" value="1"/>
</dbReference>
<comment type="similarity">
    <text evidence="2">Belongs to the pseudouridine synthase RluA family.</text>
</comment>
<dbReference type="InterPro" id="IPR006224">
    <property type="entry name" value="PsdUridine_synth_RluA-like_CS"/>
</dbReference>
<dbReference type="SUPFAM" id="SSF55120">
    <property type="entry name" value="Pseudouridine synthase"/>
    <property type="match status" value="1"/>
</dbReference>
<evidence type="ECO:0000256" key="1">
    <source>
        <dbReference type="ARBA" id="ARBA00000073"/>
    </source>
</evidence>
<keyword evidence="6" id="KW-0694">RNA-binding</keyword>
<dbReference type="PROSITE" id="PS01129">
    <property type="entry name" value="PSI_RLU"/>
    <property type="match status" value="1"/>
</dbReference>
<dbReference type="PROSITE" id="PS50889">
    <property type="entry name" value="S4"/>
    <property type="match status" value="1"/>
</dbReference>
<evidence type="ECO:0000256" key="3">
    <source>
        <dbReference type="ARBA" id="ARBA00023235"/>
    </source>
</evidence>
<reference evidence="8" key="1">
    <citation type="submission" date="2023-01" db="EMBL/GenBank/DDBJ databases">
        <title>Sulfurovum sp. zt1-1 genome assembly.</title>
        <authorList>
            <person name="Wang J."/>
        </authorList>
    </citation>
    <scope>NUCLEOTIDE SEQUENCE</scope>
    <source>
        <strain evidence="8">Zt1-1</strain>
    </source>
</reference>
<evidence type="ECO:0000313" key="9">
    <source>
        <dbReference type="Proteomes" id="UP001169069"/>
    </source>
</evidence>
<dbReference type="Proteomes" id="UP001169069">
    <property type="component" value="Unassembled WGS sequence"/>
</dbReference>
<dbReference type="InterPro" id="IPR050188">
    <property type="entry name" value="RluA_PseudoU_synthase"/>
</dbReference>
<gene>
    <name evidence="8" type="ORF">PGH07_10305</name>
</gene>
<organism evidence="8 9">
    <name type="scientific">Sulfurovum zhangzhouensis</name>
    <dbReference type="NCBI Taxonomy" id="3019067"/>
    <lineage>
        <taxon>Bacteria</taxon>
        <taxon>Pseudomonadati</taxon>
        <taxon>Campylobacterota</taxon>
        <taxon>Epsilonproteobacteria</taxon>
        <taxon>Campylobacterales</taxon>
        <taxon>Sulfurovaceae</taxon>
        <taxon>Sulfurovum</taxon>
    </lineage>
</organism>
<dbReference type="PANTHER" id="PTHR21600:SF44">
    <property type="entry name" value="RIBOSOMAL LARGE SUBUNIT PSEUDOURIDINE SYNTHASE D"/>
    <property type="match status" value="1"/>
</dbReference>
<comment type="catalytic activity">
    <reaction evidence="1">
        <text>a uridine in RNA = a pseudouridine in RNA</text>
        <dbReference type="Rhea" id="RHEA:48348"/>
        <dbReference type="Rhea" id="RHEA-COMP:12068"/>
        <dbReference type="Rhea" id="RHEA-COMP:12069"/>
        <dbReference type="ChEBI" id="CHEBI:65314"/>
        <dbReference type="ChEBI" id="CHEBI:65315"/>
    </reaction>
</comment>
<accession>A0ABT7R0I2</accession>
<feature type="domain" description="Pseudouridine synthase RsuA/RluA-like" evidence="7">
    <location>
        <begin position="78"/>
        <end position="227"/>
    </location>
</feature>
<proteinExistence type="inferred from homology"/>
<dbReference type="PANTHER" id="PTHR21600">
    <property type="entry name" value="MITOCHONDRIAL RNA PSEUDOURIDINE SYNTHASE"/>
    <property type="match status" value="1"/>
</dbReference>
<evidence type="ECO:0000259" key="7">
    <source>
        <dbReference type="Pfam" id="PF00849"/>
    </source>
</evidence>
<dbReference type="EMBL" id="JAQIBD010000004">
    <property type="protein sequence ID" value="MDM5272566.1"/>
    <property type="molecule type" value="Genomic_DNA"/>
</dbReference>
<dbReference type="Pfam" id="PF00849">
    <property type="entry name" value="PseudoU_synth_2"/>
    <property type="match status" value="1"/>
</dbReference>
<comment type="caution">
    <text evidence="8">The sequence shown here is derived from an EMBL/GenBank/DDBJ whole genome shotgun (WGS) entry which is preliminary data.</text>
</comment>
<evidence type="ECO:0000256" key="2">
    <source>
        <dbReference type="ARBA" id="ARBA00010876"/>
    </source>
</evidence>
<evidence type="ECO:0000256" key="6">
    <source>
        <dbReference type="PROSITE-ProRule" id="PRU00182"/>
    </source>
</evidence>
<evidence type="ECO:0000256" key="4">
    <source>
        <dbReference type="ARBA" id="ARBA00031870"/>
    </source>
</evidence>
<keyword evidence="3" id="KW-0413">Isomerase</keyword>
<keyword evidence="9" id="KW-1185">Reference proteome</keyword>
<dbReference type="RefSeq" id="WP_289414388.1">
    <property type="nucleotide sequence ID" value="NZ_JAQIBD010000004.1"/>
</dbReference>
<evidence type="ECO:0000313" key="8">
    <source>
        <dbReference type="EMBL" id="MDM5272566.1"/>
    </source>
</evidence>
<dbReference type="InterPro" id="IPR006145">
    <property type="entry name" value="PsdUridine_synth_RsuA/RluA"/>
</dbReference>
<dbReference type="InterPro" id="IPR020103">
    <property type="entry name" value="PsdUridine_synth_cat_dom_sf"/>
</dbReference>